<dbReference type="InterPro" id="IPR011701">
    <property type="entry name" value="MFS"/>
</dbReference>
<reference evidence="9" key="1">
    <citation type="submission" date="2023-07" db="EMBL/GenBank/DDBJ databases">
        <title>Draft genome sequence of the endophytic actinobacterium Streptomyces justiciae WPN32, a potential antibiotic producer.</title>
        <authorList>
            <person name="Yasawong M."/>
            <person name="Pana W."/>
            <person name="Ganta P."/>
            <person name="Santapan N."/>
            <person name="Songngamsuk T."/>
            <person name="Phatcharaharikarn M."/>
            <person name="Kerdtoob S."/>
            <person name="Nantapong N."/>
        </authorList>
    </citation>
    <scope>NUCLEOTIDE SEQUENCE [LARGE SCALE GENOMIC DNA]</scope>
    <source>
        <strain evidence="9">WPN32</strain>
    </source>
</reference>
<dbReference type="Proteomes" id="UP001257948">
    <property type="component" value="Unassembled WGS sequence"/>
</dbReference>
<dbReference type="SUPFAM" id="SSF103473">
    <property type="entry name" value="MFS general substrate transporter"/>
    <property type="match status" value="1"/>
</dbReference>
<evidence type="ECO:0000256" key="1">
    <source>
        <dbReference type="ARBA" id="ARBA00004651"/>
    </source>
</evidence>
<feature type="transmembrane region" description="Helical" evidence="6">
    <location>
        <begin position="127"/>
        <end position="147"/>
    </location>
</feature>
<evidence type="ECO:0000256" key="6">
    <source>
        <dbReference type="SAM" id="Phobius"/>
    </source>
</evidence>
<dbReference type="Gene3D" id="1.20.1250.20">
    <property type="entry name" value="MFS general substrate transporter like domains"/>
    <property type="match status" value="1"/>
</dbReference>
<feature type="transmembrane region" description="Helical" evidence="6">
    <location>
        <begin position="37"/>
        <end position="54"/>
    </location>
</feature>
<dbReference type="PANTHER" id="PTHR42910">
    <property type="entry name" value="TRANSPORTER SCO4007-RELATED"/>
    <property type="match status" value="1"/>
</dbReference>
<feature type="transmembrane region" description="Helical" evidence="6">
    <location>
        <begin position="66"/>
        <end position="90"/>
    </location>
</feature>
<dbReference type="CDD" id="cd17324">
    <property type="entry name" value="MFS_NepI_like"/>
    <property type="match status" value="1"/>
</dbReference>
<keyword evidence="3 6" id="KW-1133">Transmembrane helix</keyword>
<organism evidence="8 9">
    <name type="scientific">Streptomyces justiciae</name>
    <dbReference type="NCBI Taxonomy" id="2780140"/>
    <lineage>
        <taxon>Bacteria</taxon>
        <taxon>Bacillati</taxon>
        <taxon>Actinomycetota</taxon>
        <taxon>Actinomycetes</taxon>
        <taxon>Kitasatosporales</taxon>
        <taxon>Streptomycetaceae</taxon>
        <taxon>Streptomyces</taxon>
    </lineage>
</organism>
<dbReference type="PROSITE" id="PS50850">
    <property type="entry name" value="MFS"/>
    <property type="match status" value="1"/>
</dbReference>
<keyword evidence="2 6" id="KW-0812">Transmembrane</keyword>
<feature type="transmembrane region" description="Helical" evidence="6">
    <location>
        <begin position="159"/>
        <end position="177"/>
    </location>
</feature>
<evidence type="ECO:0000256" key="3">
    <source>
        <dbReference type="ARBA" id="ARBA00022989"/>
    </source>
</evidence>
<protein>
    <submittedName>
        <fullName evidence="8">MFS transporter</fullName>
    </submittedName>
</protein>
<evidence type="ECO:0000256" key="5">
    <source>
        <dbReference type="SAM" id="MobiDB-lite"/>
    </source>
</evidence>
<proteinExistence type="predicted"/>
<comment type="caution">
    <text evidence="8">The sequence shown here is derived from an EMBL/GenBank/DDBJ whole genome shotgun (WGS) entry which is preliminary data.</text>
</comment>
<evidence type="ECO:0000256" key="4">
    <source>
        <dbReference type="ARBA" id="ARBA00023136"/>
    </source>
</evidence>
<evidence type="ECO:0000256" key="2">
    <source>
        <dbReference type="ARBA" id="ARBA00022692"/>
    </source>
</evidence>
<feature type="transmembrane region" description="Helical" evidence="6">
    <location>
        <begin position="366"/>
        <end position="384"/>
    </location>
</feature>
<accession>A0ABU3M418</accession>
<dbReference type="PANTHER" id="PTHR42910:SF1">
    <property type="entry name" value="MAJOR FACILITATOR SUPERFAMILY (MFS) PROFILE DOMAIN-CONTAINING PROTEIN"/>
    <property type="match status" value="1"/>
</dbReference>
<feature type="transmembrane region" description="Helical" evidence="6">
    <location>
        <begin position="274"/>
        <end position="291"/>
    </location>
</feature>
<name>A0ABU3M418_9ACTN</name>
<gene>
    <name evidence="8" type="ORF">RQC66_35980</name>
</gene>
<dbReference type="EMBL" id="JAVTLL010000032">
    <property type="protein sequence ID" value="MDT7846128.1"/>
    <property type="molecule type" value="Genomic_DNA"/>
</dbReference>
<keyword evidence="9" id="KW-1185">Reference proteome</keyword>
<keyword evidence="4 6" id="KW-0472">Membrane</keyword>
<feature type="transmembrane region" description="Helical" evidence="6">
    <location>
        <begin position="240"/>
        <end position="262"/>
    </location>
</feature>
<evidence type="ECO:0000313" key="9">
    <source>
        <dbReference type="Proteomes" id="UP001257948"/>
    </source>
</evidence>
<feature type="domain" description="Major facilitator superfamily (MFS) profile" evidence="7">
    <location>
        <begin position="36"/>
        <end position="416"/>
    </location>
</feature>
<comment type="subcellular location">
    <subcellularLocation>
        <location evidence="1">Cell membrane</location>
        <topology evidence="1">Multi-pass membrane protein</topology>
    </subcellularLocation>
</comment>
<dbReference type="Pfam" id="PF07690">
    <property type="entry name" value="MFS_1"/>
    <property type="match status" value="1"/>
</dbReference>
<feature type="transmembrane region" description="Helical" evidence="6">
    <location>
        <begin position="390"/>
        <end position="410"/>
    </location>
</feature>
<feature type="transmembrane region" description="Helical" evidence="6">
    <location>
        <begin position="102"/>
        <end position="121"/>
    </location>
</feature>
<sequence length="416" mass="41668">MRRPIRLAQRRASTAPRGAAIPGPPPSVPEPGRRGRTLLLAVVAGTAIANNYAIQPALTDIATQLHVPLSVIGLVPTAALLGCMTGFVLLLPLADRVAPNRLLAAQLTALAAALTLAAAAPGAGFLLAAYLLVGATAGVAAQAGTIAGRLAPHGRRARAVAGVAAGMSAGILLSRLVGGALADALGWRAMLLVFAAAVLLCATAAARLLPAERPPARGTYPAALRALPRLLRQHPGLRRAVAAGGLWYLAFNLIWVALALALGRPPYSLDPTAIGLYSLAGLLGFVSLPVTGRLADRHSPRTVITASLATAATGTALLATGLGNPLVTALGLALFDAGAFAAQAANQSRVMALDPERGGSLSSVYLVLYFTVGAVGTTIAAPLLEAVGWTGTALTALAALAAAAGVVLTGGRRSAG</sequence>
<feature type="region of interest" description="Disordered" evidence="5">
    <location>
        <begin position="1"/>
        <end position="32"/>
    </location>
</feature>
<evidence type="ECO:0000313" key="8">
    <source>
        <dbReference type="EMBL" id="MDT7846128.1"/>
    </source>
</evidence>
<evidence type="ECO:0000259" key="7">
    <source>
        <dbReference type="PROSITE" id="PS50850"/>
    </source>
</evidence>
<dbReference type="InterPro" id="IPR036259">
    <property type="entry name" value="MFS_trans_sf"/>
</dbReference>
<dbReference type="RefSeq" id="WP_314206533.1">
    <property type="nucleotide sequence ID" value="NZ_JAVTLL010000032.1"/>
</dbReference>
<dbReference type="InterPro" id="IPR020846">
    <property type="entry name" value="MFS_dom"/>
</dbReference>
<feature type="transmembrane region" description="Helical" evidence="6">
    <location>
        <begin position="189"/>
        <end position="209"/>
    </location>
</feature>